<dbReference type="EMBL" id="JAGMUV010000008">
    <property type="protein sequence ID" value="KAH7146100.1"/>
    <property type="molecule type" value="Genomic_DNA"/>
</dbReference>
<sequence>TLASMDSLAFTWYGQGRLGDVLDLMQRCLRLQQQALGPDHPRTISTLSALKQWQQASDHP</sequence>
<comment type="caution">
    <text evidence="1">The sequence shown here is derived from an EMBL/GenBank/DDBJ whole genome shotgun (WGS) entry which is preliminary data.</text>
</comment>
<proteinExistence type="predicted"/>
<evidence type="ECO:0008006" key="3">
    <source>
        <dbReference type="Google" id="ProtNLM"/>
    </source>
</evidence>
<accession>A0A9P9J679</accession>
<feature type="non-terminal residue" evidence="1">
    <location>
        <position position="1"/>
    </location>
</feature>
<dbReference type="AlphaFoldDB" id="A0A9P9J679"/>
<gene>
    <name evidence="1" type="ORF">EDB81DRAFT_592597</name>
</gene>
<evidence type="ECO:0000313" key="1">
    <source>
        <dbReference type="EMBL" id="KAH7146100.1"/>
    </source>
</evidence>
<feature type="non-terminal residue" evidence="1">
    <location>
        <position position="60"/>
    </location>
</feature>
<name>A0A9P9J679_9HYPO</name>
<reference evidence="1" key="1">
    <citation type="journal article" date="2021" name="Nat. Commun.">
        <title>Genetic determinants of endophytism in the Arabidopsis root mycobiome.</title>
        <authorList>
            <person name="Mesny F."/>
            <person name="Miyauchi S."/>
            <person name="Thiergart T."/>
            <person name="Pickel B."/>
            <person name="Atanasova L."/>
            <person name="Karlsson M."/>
            <person name="Huettel B."/>
            <person name="Barry K.W."/>
            <person name="Haridas S."/>
            <person name="Chen C."/>
            <person name="Bauer D."/>
            <person name="Andreopoulos W."/>
            <person name="Pangilinan J."/>
            <person name="LaButti K."/>
            <person name="Riley R."/>
            <person name="Lipzen A."/>
            <person name="Clum A."/>
            <person name="Drula E."/>
            <person name="Henrissat B."/>
            <person name="Kohler A."/>
            <person name="Grigoriev I.V."/>
            <person name="Martin F.M."/>
            <person name="Hacquard S."/>
        </authorList>
    </citation>
    <scope>NUCLEOTIDE SEQUENCE</scope>
    <source>
        <strain evidence="1">MPI-CAGE-AT-0147</strain>
    </source>
</reference>
<dbReference type="Proteomes" id="UP000738349">
    <property type="component" value="Unassembled WGS sequence"/>
</dbReference>
<dbReference type="InterPro" id="IPR011990">
    <property type="entry name" value="TPR-like_helical_dom_sf"/>
</dbReference>
<dbReference type="OrthoDB" id="5225894at2759"/>
<protein>
    <recommendedName>
        <fullName evidence="3">Tetratricopeptide repeat protein</fullName>
    </recommendedName>
</protein>
<dbReference type="Gene3D" id="1.25.40.10">
    <property type="entry name" value="Tetratricopeptide repeat domain"/>
    <property type="match status" value="1"/>
</dbReference>
<evidence type="ECO:0000313" key="2">
    <source>
        <dbReference type="Proteomes" id="UP000738349"/>
    </source>
</evidence>
<keyword evidence="2" id="KW-1185">Reference proteome</keyword>
<organism evidence="1 2">
    <name type="scientific">Dactylonectria macrodidyma</name>
    <dbReference type="NCBI Taxonomy" id="307937"/>
    <lineage>
        <taxon>Eukaryota</taxon>
        <taxon>Fungi</taxon>
        <taxon>Dikarya</taxon>
        <taxon>Ascomycota</taxon>
        <taxon>Pezizomycotina</taxon>
        <taxon>Sordariomycetes</taxon>
        <taxon>Hypocreomycetidae</taxon>
        <taxon>Hypocreales</taxon>
        <taxon>Nectriaceae</taxon>
        <taxon>Dactylonectria</taxon>
    </lineage>
</organism>
<dbReference type="Pfam" id="PF13374">
    <property type="entry name" value="TPR_10"/>
    <property type="match status" value="1"/>
</dbReference>